<organism evidence="1 2">
    <name type="scientific">Portunus trituberculatus</name>
    <name type="common">Swimming crab</name>
    <name type="synonym">Neptunus trituberculatus</name>
    <dbReference type="NCBI Taxonomy" id="210409"/>
    <lineage>
        <taxon>Eukaryota</taxon>
        <taxon>Metazoa</taxon>
        <taxon>Ecdysozoa</taxon>
        <taxon>Arthropoda</taxon>
        <taxon>Crustacea</taxon>
        <taxon>Multicrustacea</taxon>
        <taxon>Malacostraca</taxon>
        <taxon>Eumalacostraca</taxon>
        <taxon>Eucarida</taxon>
        <taxon>Decapoda</taxon>
        <taxon>Pleocyemata</taxon>
        <taxon>Brachyura</taxon>
        <taxon>Eubrachyura</taxon>
        <taxon>Portunoidea</taxon>
        <taxon>Portunidae</taxon>
        <taxon>Portuninae</taxon>
        <taxon>Portunus</taxon>
    </lineage>
</organism>
<accession>A0A5B7DGF1</accession>
<proteinExistence type="predicted"/>
<dbReference type="AlphaFoldDB" id="A0A5B7DGF1"/>
<protein>
    <submittedName>
        <fullName evidence="1">Uncharacterized protein</fullName>
    </submittedName>
</protein>
<dbReference type="EMBL" id="VSRR010000869">
    <property type="protein sequence ID" value="MPC20410.1"/>
    <property type="molecule type" value="Genomic_DNA"/>
</dbReference>
<reference evidence="1 2" key="1">
    <citation type="submission" date="2019-05" db="EMBL/GenBank/DDBJ databases">
        <title>Another draft genome of Portunus trituberculatus and its Hox gene families provides insights of decapod evolution.</title>
        <authorList>
            <person name="Jeong J.-H."/>
            <person name="Song I."/>
            <person name="Kim S."/>
            <person name="Choi T."/>
            <person name="Kim D."/>
            <person name="Ryu S."/>
            <person name="Kim W."/>
        </authorList>
    </citation>
    <scope>NUCLEOTIDE SEQUENCE [LARGE SCALE GENOMIC DNA]</scope>
    <source>
        <tissue evidence="1">Muscle</tissue>
    </source>
</reference>
<name>A0A5B7DGF1_PORTR</name>
<evidence type="ECO:0000313" key="1">
    <source>
        <dbReference type="EMBL" id="MPC20410.1"/>
    </source>
</evidence>
<keyword evidence="2" id="KW-1185">Reference proteome</keyword>
<sequence>MWVDSSHKPVVPNLWYVKAFQATQVYGNEKGVSLPRPMPHLTHTSAARLRPDLPSSRSPDCYLVKPRKSCPEATDPRPVTPLPSNFLPYFTHFPLSSPLKLIPSYPD</sequence>
<gene>
    <name evidence="1" type="ORF">E2C01_013353</name>
</gene>
<comment type="caution">
    <text evidence="1">The sequence shown here is derived from an EMBL/GenBank/DDBJ whole genome shotgun (WGS) entry which is preliminary data.</text>
</comment>
<dbReference type="Proteomes" id="UP000324222">
    <property type="component" value="Unassembled WGS sequence"/>
</dbReference>
<evidence type="ECO:0000313" key="2">
    <source>
        <dbReference type="Proteomes" id="UP000324222"/>
    </source>
</evidence>